<protein>
    <recommendedName>
        <fullName evidence="2">cysteine-S-conjugate beta-lyase</fullName>
        <ecNumber evidence="2">4.4.1.13</ecNumber>
    </recommendedName>
</protein>
<dbReference type="PANTHER" id="PTHR43525">
    <property type="entry name" value="PROTEIN MALY"/>
    <property type="match status" value="1"/>
</dbReference>
<comment type="similarity">
    <text evidence="5">Belongs to the class-II pyridoxal-phosphate-dependent aminotransferase family. MalY/PatB cystathionine beta-lyase subfamily.</text>
</comment>
<dbReference type="Proteomes" id="UP000886384">
    <property type="component" value="Unassembled WGS sequence"/>
</dbReference>
<name>A0A7C1VYU0_9GAMM</name>
<dbReference type="PANTHER" id="PTHR43525:SF1">
    <property type="entry name" value="PROTEIN MALY"/>
    <property type="match status" value="1"/>
</dbReference>
<dbReference type="SUPFAM" id="SSF53383">
    <property type="entry name" value="PLP-dependent transferases"/>
    <property type="match status" value="1"/>
</dbReference>
<dbReference type="EMBL" id="DRHY01000075">
    <property type="protein sequence ID" value="HEC73364.1"/>
    <property type="molecule type" value="Genomic_DNA"/>
</dbReference>
<accession>A0A7C1VYU0</accession>
<dbReference type="InterPro" id="IPR051798">
    <property type="entry name" value="Class-II_PLP-Dep_Aminotrans"/>
</dbReference>
<feature type="non-terminal residue" evidence="7">
    <location>
        <position position="1"/>
    </location>
</feature>
<dbReference type="AlphaFoldDB" id="A0A7C1VYU0"/>
<gene>
    <name evidence="7" type="ORF">ENI26_03210</name>
</gene>
<evidence type="ECO:0000313" key="7">
    <source>
        <dbReference type="EMBL" id="HEC73364.1"/>
    </source>
</evidence>
<dbReference type="InterPro" id="IPR004839">
    <property type="entry name" value="Aminotransferase_I/II_large"/>
</dbReference>
<keyword evidence="4 7" id="KW-0456">Lyase</keyword>
<dbReference type="InterPro" id="IPR015421">
    <property type="entry name" value="PyrdxlP-dep_Trfase_major"/>
</dbReference>
<feature type="domain" description="Aminotransferase class I/classII large" evidence="6">
    <location>
        <begin position="8"/>
        <end position="334"/>
    </location>
</feature>
<evidence type="ECO:0000256" key="2">
    <source>
        <dbReference type="ARBA" id="ARBA00012224"/>
    </source>
</evidence>
<dbReference type="GO" id="GO:0047804">
    <property type="term" value="F:cysteine-S-conjugate beta-lyase activity"/>
    <property type="evidence" value="ECO:0007669"/>
    <property type="project" value="UniProtKB-EC"/>
</dbReference>
<comment type="cofactor">
    <cofactor evidence="1">
        <name>pyridoxal 5'-phosphate</name>
        <dbReference type="ChEBI" id="CHEBI:597326"/>
    </cofactor>
</comment>
<keyword evidence="3" id="KW-0663">Pyridoxal phosphate</keyword>
<evidence type="ECO:0000256" key="3">
    <source>
        <dbReference type="ARBA" id="ARBA00022898"/>
    </source>
</evidence>
<dbReference type="Gene3D" id="3.90.1150.10">
    <property type="entry name" value="Aspartate Aminotransferase, domain 1"/>
    <property type="match status" value="1"/>
</dbReference>
<evidence type="ECO:0000256" key="5">
    <source>
        <dbReference type="ARBA" id="ARBA00037974"/>
    </source>
</evidence>
<sequence length="346" mass="39193">AVTEALTARAQHPIFGYTVYPDSLYDSLINWCELHYQWTVSKSDVIMCPGVVPALRAIIEAITKPGDKVIAQPPVYFPFFSVVTKAERELVLNPLKLVNNRYYLDFEHLEQSAKDGAKVLLFCSPHNPVGRVWQRAELEQLISIAQRYQMTIISDEIHADLIDPNQQHISLATLAITKHQVITAIAPSKTFNIPGLGLSSLIVPDKKQRLAITEVFENWHLNASNPFSVTAFEAAYKCGGPWLSELRQYIYENKYFVKAFLEKHCPDITVVESEGTYLLWLDCRQLQMENADLRKFFIDEAGVGMNPGYVFGEVGSGFMRMNIGTRRALIEKALLQIKQALDSRKK</sequence>
<dbReference type="InterPro" id="IPR015424">
    <property type="entry name" value="PyrdxlP-dep_Trfase"/>
</dbReference>
<dbReference type="CDD" id="cd00609">
    <property type="entry name" value="AAT_like"/>
    <property type="match status" value="1"/>
</dbReference>
<dbReference type="Pfam" id="PF00155">
    <property type="entry name" value="Aminotran_1_2"/>
    <property type="match status" value="1"/>
</dbReference>
<evidence type="ECO:0000259" key="6">
    <source>
        <dbReference type="Pfam" id="PF00155"/>
    </source>
</evidence>
<organism evidence="7">
    <name type="scientific">Methylophaga aminisulfidivorans</name>
    <dbReference type="NCBI Taxonomy" id="230105"/>
    <lineage>
        <taxon>Bacteria</taxon>
        <taxon>Pseudomonadati</taxon>
        <taxon>Pseudomonadota</taxon>
        <taxon>Gammaproteobacteria</taxon>
        <taxon>Thiotrichales</taxon>
        <taxon>Piscirickettsiaceae</taxon>
        <taxon>Methylophaga</taxon>
    </lineage>
</organism>
<dbReference type="InterPro" id="IPR027619">
    <property type="entry name" value="C-S_lyase_PatB-like"/>
</dbReference>
<evidence type="ECO:0000256" key="4">
    <source>
        <dbReference type="ARBA" id="ARBA00023239"/>
    </source>
</evidence>
<comment type="caution">
    <text evidence="7">The sequence shown here is derived from an EMBL/GenBank/DDBJ whole genome shotgun (WGS) entry which is preliminary data.</text>
</comment>
<dbReference type="EC" id="4.4.1.13" evidence="2"/>
<proteinExistence type="inferred from homology"/>
<evidence type="ECO:0000256" key="1">
    <source>
        <dbReference type="ARBA" id="ARBA00001933"/>
    </source>
</evidence>
<reference evidence="7" key="1">
    <citation type="journal article" date="2020" name="mSystems">
        <title>Genome- and Community-Level Interaction Insights into Carbon Utilization and Element Cycling Functions of Hydrothermarchaeota in Hydrothermal Sediment.</title>
        <authorList>
            <person name="Zhou Z."/>
            <person name="Liu Y."/>
            <person name="Xu W."/>
            <person name="Pan J."/>
            <person name="Luo Z.H."/>
            <person name="Li M."/>
        </authorList>
    </citation>
    <scope>NUCLEOTIDE SEQUENCE [LARGE SCALE GENOMIC DNA]</scope>
    <source>
        <strain evidence="7">HyVt-380</strain>
    </source>
</reference>
<dbReference type="Gene3D" id="3.40.640.10">
    <property type="entry name" value="Type I PLP-dependent aspartate aminotransferase-like (Major domain)"/>
    <property type="match status" value="1"/>
</dbReference>
<dbReference type="NCBIfam" id="TIGR04350">
    <property type="entry name" value="C_S_lyase_PatB"/>
    <property type="match status" value="1"/>
</dbReference>
<dbReference type="GO" id="GO:0030170">
    <property type="term" value="F:pyridoxal phosphate binding"/>
    <property type="evidence" value="ECO:0007669"/>
    <property type="project" value="InterPro"/>
</dbReference>
<dbReference type="InterPro" id="IPR015422">
    <property type="entry name" value="PyrdxlP-dep_Trfase_small"/>
</dbReference>